<protein>
    <submittedName>
        <fullName evidence="2">Uncharacterized protein</fullName>
    </submittedName>
</protein>
<dbReference type="EMBL" id="JACHMH010000001">
    <property type="protein sequence ID" value="MBB4675389.1"/>
    <property type="molecule type" value="Genomic_DNA"/>
</dbReference>
<feature type="chain" id="PRO_5030701709" evidence="1">
    <location>
        <begin position="24"/>
        <end position="296"/>
    </location>
</feature>
<feature type="signal peptide" evidence="1">
    <location>
        <begin position="1"/>
        <end position="23"/>
    </location>
</feature>
<comment type="caution">
    <text evidence="2">The sequence shown here is derived from an EMBL/GenBank/DDBJ whole genome shotgun (WGS) entry which is preliminary data.</text>
</comment>
<dbReference type="RefSeq" id="WP_185001367.1">
    <property type="nucleotide sequence ID" value="NZ_BAAAUI010000006.1"/>
</dbReference>
<gene>
    <name evidence="2" type="ORF">HNR67_001507</name>
</gene>
<dbReference type="AlphaFoldDB" id="A0A7W7C6D5"/>
<reference evidence="2 3" key="1">
    <citation type="submission" date="2020-08" db="EMBL/GenBank/DDBJ databases">
        <title>Sequencing the genomes of 1000 actinobacteria strains.</title>
        <authorList>
            <person name="Klenk H.-P."/>
        </authorList>
    </citation>
    <scope>NUCLEOTIDE SEQUENCE [LARGE SCALE GENOMIC DNA]</scope>
    <source>
        <strain evidence="2 3">DSM 44230</strain>
    </source>
</reference>
<name>A0A7W7C6D5_9PSEU</name>
<accession>A0A7W7C6D5</accession>
<dbReference type="Proteomes" id="UP000533598">
    <property type="component" value="Unassembled WGS sequence"/>
</dbReference>
<evidence type="ECO:0000313" key="3">
    <source>
        <dbReference type="Proteomes" id="UP000533598"/>
    </source>
</evidence>
<evidence type="ECO:0000313" key="2">
    <source>
        <dbReference type="EMBL" id="MBB4675389.1"/>
    </source>
</evidence>
<organism evidence="2 3">
    <name type="scientific">Crossiella cryophila</name>
    <dbReference type="NCBI Taxonomy" id="43355"/>
    <lineage>
        <taxon>Bacteria</taxon>
        <taxon>Bacillati</taxon>
        <taxon>Actinomycetota</taxon>
        <taxon>Actinomycetes</taxon>
        <taxon>Pseudonocardiales</taxon>
        <taxon>Pseudonocardiaceae</taxon>
        <taxon>Crossiella</taxon>
    </lineage>
</organism>
<keyword evidence="1" id="KW-0732">Signal</keyword>
<proteinExistence type="predicted"/>
<keyword evidence="3" id="KW-1185">Reference proteome</keyword>
<sequence length="296" mass="31377">MRQVVIGTLAVLGVLTAVPAAQAAPADPWQRVGVDILSGVSGAVVVDREDGRIDSLIVRDNKKPGQNRIARVRQSPGKAPKVEPLAWQGELPVDLESIEPVPGRRGEFLVLGSAGKGFQIRVSGGEAVVLRTFQVPTGQPGDDYESFQLASVSGRTVALWADRGQDSRPATLYAAEFDLAKLTFGPKRSAEIRVPYPKAKVRHVSDLAVLANGELLISSASDPGDDGPFDSALYSAGRVSLDKDGVRLEVAKQPKSLGTYAGHKIEAVTCVSSSCAELLLGTDDENAGGYLRVVRR</sequence>
<evidence type="ECO:0000256" key="1">
    <source>
        <dbReference type="SAM" id="SignalP"/>
    </source>
</evidence>